<dbReference type="RefSeq" id="WP_200355965.1">
    <property type="nucleotide sequence ID" value="NZ_JAENIL010000022.1"/>
</dbReference>
<name>A0A934RWF9_9BACT</name>
<keyword evidence="2" id="KW-1185">Reference proteome</keyword>
<dbReference type="Pfam" id="PF08713">
    <property type="entry name" value="DNA_alkylation"/>
    <property type="match status" value="1"/>
</dbReference>
<dbReference type="SUPFAM" id="SSF48371">
    <property type="entry name" value="ARM repeat"/>
    <property type="match status" value="1"/>
</dbReference>
<organism evidence="1 2">
    <name type="scientific">Pelagicoccus mobilis</name>
    <dbReference type="NCBI Taxonomy" id="415221"/>
    <lineage>
        <taxon>Bacteria</taxon>
        <taxon>Pseudomonadati</taxon>
        <taxon>Verrucomicrobiota</taxon>
        <taxon>Opitutia</taxon>
        <taxon>Puniceicoccales</taxon>
        <taxon>Pelagicoccaceae</taxon>
        <taxon>Pelagicoccus</taxon>
    </lineage>
</organism>
<proteinExistence type="predicted"/>
<sequence length="369" mass="41984">MEPFKNFINAEVVRTLSKLIQEAYPEFAHKRFERNCIATLDELELKERAIHIGEELWEELPDNPTEAIDIIRQAIQPIPTLKEDDSFDGWMFMAINALLSAHGLEAFDASLKLLPEVTKRFTAEFGIRVFLISKPKKMLPALKRWAKDSDPHLRRLVSEGTRSRLPWGEQIPAFIEDPTPILPLLELLKDDPSEYVRRSVANNLNDISKDNPELMLDVVENWLQAPSKDRIRLVKHACRSLIKQGHPRCLKLLGYGKPKLSVEAFQVTPNKITLGEKLALSLVLQSKSSKTQDLIVDYKFHLVKANGQTAPKVFKGNNLSLPAKATKTIKKRFHLKPISTRKYYTGENTIELLINGQSLAKIPFSLKVP</sequence>
<evidence type="ECO:0000313" key="1">
    <source>
        <dbReference type="EMBL" id="MBK1877751.1"/>
    </source>
</evidence>
<evidence type="ECO:0000313" key="2">
    <source>
        <dbReference type="Proteomes" id="UP000617628"/>
    </source>
</evidence>
<dbReference type="Gene3D" id="1.25.40.290">
    <property type="entry name" value="ARM repeat domains"/>
    <property type="match status" value="1"/>
</dbReference>
<accession>A0A934RWF9</accession>
<protein>
    <submittedName>
        <fullName evidence="1">DNA alkylation repair protein</fullName>
    </submittedName>
</protein>
<dbReference type="EMBL" id="JAENIL010000022">
    <property type="protein sequence ID" value="MBK1877751.1"/>
    <property type="molecule type" value="Genomic_DNA"/>
</dbReference>
<dbReference type="Proteomes" id="UP000617628">
    <property type="component" value="Unassembled WGS sequence"/>
</dbReference>
<comment type="caution">
    <text evidence="1">The sequence shown here is derived from an EMBL/GenBank/DDBJ whole genome shotgun (WGS) entry which is preliminary data.</text>
</comment>
<dbReference type="InterPro" id="IPR016024">
    <property type="entry name" value="ARM-type_fold"/>
</dbReference>
<gene>
    <name evidence="1" type="ORF">JIN87_12810</name>
</gene>
<dbReference type="InterPro" id="IPR014825">
    <property type="entry name" value="DNA_alkylation"/>
</dbReference>
<reference evidence="1" key="1">
    <citation type="submission" date="2021-01" db="EMBL/GenBank/DDBJ databases">
        <title>Modified the classification status of verrucomicrobia.</title>
        <authorList>
            <person name="Feng X."/>
        </authorList>
    </citation>
    <scope>NUCLEOTIDE SEQUENCE</scope>
    <source>
        <strain evidence="1">KCTC 13126</strain>
    </source>
</reference>
<dbReference type="AlphaFoldDB" id="A0A934RWF9"/>